<feature type="compositionally biased region" description="Basic and acidic residues" evidence="1">
    <location>
        <begin position="38"/>
        <end position="57"/>
    </location>
</feature>
<accession>A0ABV7KYN5</accession>
<name>A0ABV7KYN5_9PROT</name>
<gene>
    <name evidence="2" type="ORF">ACFOGJ_09845</name>
</gene>
<organism evidence="2 3">
    <name type="scientific">Marinibaculum pumilum</name>
    <dbReference type="NCBI Taxonomy" id="1766165"/>
    <lineage>
        <taxon>Bacteria</taxon>
        <taxon>Pseudomonadati</taxon>
        <taxon>Pseudomonadota</taxon>
        <taxon>Alphaproteobacteria</taxon>
        <taxon>Rhodospirillales</taxon>
        <taxon>Rhodospirillaceae</taxon>
        <taxon>Marinibaculum</taxon>
    </lineage>
</organism>
<reference evidence="3" key="1">
    <citation type="journal article" date="2019" name="Int. J. Syst. Evol. Microbiol.">
        <title>The Global Catalogue of Microorganisms (GCM) 10K type strain sequencing project: providing services to taxonomists for standard genome sequencing and annotation.</title>
        <authorList>
            <consortium name="The Broad Institute Genomics Platform"/>
            <consortium name="The Broad Institute Genome Sequencing Center for Infectious Disease"/>
            <person name="Wu L."/>
            <person name="Ma J."/>
        </authorList>
    </citation>
    <scope>NUCLEOTIDE SEQUENCE [LARGE SCALE GENOMIC DNA]</scope>
    <source>
        <strain evidence="3">KCTC 42964</strain>
    </source>
</reference>
<evidence type="ECO:0000313" key="3">
    <source>
        <dbReference type="Proteomes" id="UP001595528"/>
    </source>
</evidence>
<keyword evidence="3" id="KW-1185">Reference proteome</keyword>
<dbReference type="Proteomes" id="UP001595528">
    <property type="component" value="Unassembled WGS sequence"/>
</dbReference>
<dbReference type="RefSeq" id="WP_379899761.1">
    <property type="nucleotide sequence ID" value="NZ_JBHRTR010000023.1"/>
</dbReference>
<dbReference type="Pfam" id="PF18856">
    <property type="entry name" value="baeRF_family12"/>
    <property type="match status" value="1"/>
</dbReference>
<dbReference type="EMBL" id="JBHRTR010000023">
    <property type="protein sequence ID" value="MFC3227533.1"/>
    <property type="molecule type" value="Genomic_DNA"/>
</dbReference>
<dbReference type="InterPro" id="IPR041374">
    <property type="entry name" value="BaeRF_family12"/>
</dbReference>
<evidence type="ECO:0000256" key="1">
    <source>
        <dbReference type="SAM" id="MobiDB-lite"/>
    </source>
</evidence>
<comment type="caution">
    <text evidence="2">The sequence shown here is derived from an EMBL/GenBank/DDBJ whole genome shotgun (WGS) entry which is preliminary data.</text>
</comment>
<protein>
    <submittedName>
        <fullName evidence="2">Host attachment protein</fullName>
    </submittedName>
</protein>
<evidence type="ECO:0000313" key="2">
    <source>
        <dbReference type="EMBL" id="MFC3227533.1"/>
    </source>
</evidence>
<sequence length="150" mass="16617">MSGVEIPGDALVLVGDGEKALFLRNRGDDRQANLQVERVLEHPDPPTREQGTDRPGRFNDGPTVARSAVEQTDWHQLEKDRFAGEIAEALYKAAHAGRYDKLIVVAPPKVLGALRKAYHKEVSARLLAEVDKDLTNQPPYEIEKRLKGAA</sequence>
<feature type="region of interest" description="Disordered" evidence="1">
    <location>
        <begin position="38"/>
        <end position="62"/>
    </location>
</feature>
<proteinExistence type="predicted"/>